<feature type="compositionally biased region" description="Basic and acidic residues" evidence="1">
    <location>
        <begin position="48"/>
        <end position="62"/>
    </location>
</feature>
<keyword evidence="3" id="KW-1185">Reference proteome</keyword>
<comment type="caution">
    <text evidence="2">The sequence shown here is derived from an EMBL/GenBank/DDBJ whole genome shotgun (WGS) entry which is preliminary data.</text>
</comment>
<gene>
    <name evidence="2" type="ORF">CSOJ01_10195</name>
</gene>
<protein>
    <submittedName>
        <fullName evidence="2">Uncharacterized protein</fullName>
    </submittedName>
</protein>
<evidence type="ECO:0000313" key="2">
    <source>
        <dbReference type="EMBL" id="KAF6804468.1"/>
    </source>
</evidence>
<feature type="region of interest" description="Disordered" evidence="1">
    <location>
        <begin position="363"/>
        <end position="406"/>
    </location>
</feature>
<evidence type="ECO:0000256" key="1">
    <source>
        <dbReference type="SAM" id="MobiDB-lite"/>
    </source>
</evidence>
<dbReference type="AlphaFoldDB" id="A0A8H6MQF2"/>
<evidence type="ECO:0000313" key="3">
    <source>
        <dbReference type="Proteomes" id="UP000652219"/>
    </source>
</evidence>
<name>A0A8H6MQF2_9PEZI</name>
<feature type="compositionally biased region" description="Polar residues" evidence="1">
    <location>
        <begin position="63"/>
        <end position="72"/>
    </location>
</feature>
<feature type="region of interest" description="Disordered" evidence="1">
    <location>
        <begin position="36"/>
        <end position="117"/>
    </location>
</feature>
<accession>A0A8H6MQF2</accession>
<dbReference type="Proteomes" id="UP000652219">
    <property type="component" value="Unassembled WGS sequence"/>
</dbReference>
<organism evidence="2 3">
    <name type="scientific">Colletotrichum sojae</name>
    <dbReference type="NCBI Taxonomy" id="2175907"/>
    <lineage>
        <taxon>Eukaryota</taxon>
        <taxon>Fungi</taxon>
        <taxon>Dikarya</taxon>
        <taxon>Ascomycota</taxon>
        <taxon>Pezizomycotina</taxon>
        <taxon>Sordariomycetes</taxon>
        <taxon>Hypocreomycetidae</taxon>
        <taxon>Glomerellales</taxon>
        <taxon>Glomerellaceae</taxon>
        <taxon>Colletotrichum</taxon>
        <taxon>Colletotrichum orchidearum species complex</taxon>
    </lineage>
</organism>
<reference evidence="2 3" key="1">
    <citation type="journal article" date="2020" name="Phytopathology">
        <title>Genome Sequence Resources of Colletotrichum truncatum, C. plurivorum, C. musicola, and C. sojae: Four Species Pathogenic to Soybean (Glycine max).</title>
        <authorList>
            <person name="Rogerio F."/>
            <person name="Boufleur T.R."/>
            <person name="Ciampi-Guillardi M."/>
            <person name="Sukno S.A."/>
            <person name="Thon M.R."/>
            <person name="Massola Junior N.S."/>
            <person name="Baroncelli R."/>
        </authorList>
    </citation>
    <scope>NUCLEOTIDE SEQUENCE [LARGE SCALE GENOMIC DNA]</scope>
    <source>
        <strain evidence="2 3">LFN0009</strain>
    </source>
</reference>
<sequence length="406" mass="43549">MISHPQAEYFTSLEYSSLLFTLISSFSSAASCAATQLRQRPGKHRLSKRDTAPEETAPHIEADQNNAANSQEAKPLPAARSHQRQNKTVPSSIEKATAAVPPPTRDRSRQGDERACKASLPDQYIPTYCLGFARFCRTASSPRQDDAAAETHKLVYRHFDIAICDDFSSTTFPAGLHQHGTATADSAVSFGPGRPERLLNPAGKMATGRGGAAVWKGSAAAPALARRYLNGLPGTAVGAKFDVGRLHILRALLGTAVPVLLRSCGPRLRKCRVSPGAAYLKHTASPVPRGRFLVSFCAHEGRRLLALANASDAPPSLVAETGHKGAQRPNGRPSHHGCDPRKLPTCLVRLPVKRETCAAEVTRATRQSDEMVSLNSSRRRPQQPPTDPVNGDPGHFDDSAGSSPDD</sequence>
<dbReference type="EMBL" id="WIGN01000208">
    <property type="protein sequence ID" value="KAF6804468.1"/>
    <property type="molecule type" value="Genomic_DNA"/>
</dbReference>
<proteinExistence type="predicted"/>
<feature type="region of interest" description="Disordered" evidence="1">
    <location>
        <begin position="313"/>
        <end position="343"/>
    </location>
</feature>
<feature type="compositionally biased region" description="Basic and acidic residues" evidence="1">
    <location>
        <begin position="104"/>
        <end position="116"/>
    </location>
</feature>